<evidence type="ECO:0000256" key="1">
    <source>
        <dbReference type="SAM" id="Phobius"/>
    </source>
</evidence>
<dbReference type="EnsemblBacteria" id="ABM79994">
    <property type="protein sequence ID" value="ABM79994"/>
    <property type="gene ID" value="Hbut_0119"/>
</dbReference>
<protein>
    <submittedName>
        <fullName evidence="2">Uncharacterized protein</fullName>
    </submittedName>
</protein>
<dbReference type="GeneID" id="4781338"/>
<proteinExistence type="predicted"/>
<dbReference type="AlphaFoldDB" id="A2BJ33"/>
<name>A2BJ33_HYPBU</name>
<reference evidence="2 3" key="1">
    <citation type="journal article" date="2007" name="Archaea">
        <title>The genome of Hyperthermus butylicus: a sulfur-reducing, peptide fermenting, neutrophilic Crenarchaeote growing up to 108 degrees C.</title>
        <authorList>
            <person name="Brugger K."/>
            <person name="Chen L."/>
            <person name="Stark M."/>
            <person name="Zibat A."/>
            <person name="Redder P."/>
            <person name="Ruepp A."/>
            <person name="Awayez M."/>
            <person name="She Q."/>
            <person name="Garrett R.A."/>
            <person name="Klenk H.P."/>
        </authorList>
    </citation>
    <scope>NUCLEOTIDE SEQUENCE [LARGE SCALE GENOMIC DNA]</scope>
    <source>
        <strain evidence="3">DSM 5456 / JCM 9403 / PLM1-5</strain>
    </source>
</reference>
<dbReference type="EMBL" id="CP000493">
    <property type="protein sequence ID" value="ABM79994.1"/>
    <property type="molecule type" value="Genomic_DNA"/>
</dbReference>
<keyword evidence="1" id="KW-0812">Transmembrane</keyword>
<dbReference type="KEGG" id="hbu:Hbut_0119"/>
<keyword evidence="3" id="KW-1185">Reference proteome</keyword>
<keyword evidence="1" id="KW-1133">Transmembrane helix</keyword>
<accession>A2BJ33</accession>
<dbReference type="STRING" id="415426.Hbut_0119"/>
<evidence type="ECO:0000313" key="3">
    <source>
        <dbReference type="Proteomes" id="UP000002593"/>
    </source>
</evidence>
<feature type="transmembrane region" description="Helical" evidence="1">
    <location>
        <begin position="33"/>
        <end position="51"/>
    </location>
</feature>
<feature type="transmembrane region" description="Helical" evidence="1">
    <location>
        <begin position="57"/>
        <end position="78"/>
    </location>
</feature>
<evidence type="ECO:0000313" key="2">
    <source>
        <dbReference type="EMBL" id="ABM79994.1"/>
    </source>
</evidence>
<keyword evidence="1" id="KW-0472">Membrane</keyword>
<gene>
    <name evidence="2" type="ordered locus">Hbut_0119</name>
</gene>
<dbReference type="RefSeq" id="WP_011821311.1">
    <property type="nucleotide sequence ID" value="NC_008818.1"/>
</dbReference>
<dbReference type="HOGENOM" id="CLU_2534623_0_0_2"/>
<dbReference type="Proteomes" id="UP000002593">
    <property type="component" value="Chromosome"/>
</dbReference>
<sequence length="83" mass="8915">MPGSGFLVVLALLGAILGILYAYASRARSLERIPVYALLGAIALPAAYIVVELLLRLVVLILKAVLIAILALIFFALLKRLLE</sequence>
<organism evidence="2 3">
    <name type="scientific">Hyperthermus butylicus (strain DSM 5456 / JCM 9403 / PLM1-5)</name>
    <dbReference type="NCBI Taxonomy" id="415426"/>
    <lineage>
        <taxon>Archaea</taxon>
        <taxon>Thermoproteota</taxon>
        <taxon>Thermoprotei</taxon>
        <taxon>Desulfurococcales</taxon>
        <taxon>Pyrodictiaceae</taxon>
        <taxon>Hyperthermus</taxon>
    </lineage>
</organism>
<feature type="transmembrane region" description="Helical" evidence="1">
    <location>
        <begin position="6"/>
        <end position="24"/>
    </location>
</feature>